<keyword evidence="2" id="KW-1185">Reference proteome</keyword>
<sequence>MVVELLMNKQEYIPGFSCDYFTNEDGALVGLFWADEVAKNNYLCFGDVISFDATFRSNNSIFGVFKLKTTR</sequence>
<dbReference type="AlphaFoldDB" id="A0A2U1Q070"/>
<dbReference type="EMBL" id="PKPP01000552">
    <property type="protein sequence ID" value="PWA91342.1"/>
    <property type="molecule type" value="Genomic_DNA"/>
</dbReference>
<gene>
    <name evidence="1" type="ORF">CTI12_AA091360</name>
</gene>
<dbReference type="PANTHER" id="PTHR47718">
    <property type="entry name" value="OS01G0519700 PROTEIN"/>
    <property type="match status" value="1"/>
</dbReference>
<dbReference type="OrthoDB" id="1735580at2759"/>
<comment type="caution">
    <text evidence="1">The sequence shown here is derived from an EMBL/GenBank/DDBJ whole genome shotgun (WGS) entry which is preliminary data.</text>
</comment>
<organism evidence="1 2">
    <name type="scientific">Artemisia annua</name>
    <name type="common">Sweet wormwood</name>
    <dbReference type="NCBI Taxonomy" id="35608"/>
    <lineage>
        <taxon>Eukaryota</taxon>
        <taxon>Viridiplantae</taxon>
        <taxon>Streptophyta</taxon>
        <taxon>Embryophyta</taxon>
        <taxon>Tracheophyta</taxon>
        <taxon>Spermatophyta</taxon>
        <taxon>Magnoliopsida</taxon>
        <taxon>eudicotyledons</taxon>
        <taxon>Gunneridae</taxon>
        <taxon>Pentapetalae</taxon>
        <taxon>asterids</taxon>
        <taxon>campanulids</taxon>
        <taxon>Asterales</taxon>
        <taxon>Asteraceae</taxon>
        <taxon>Asteroideae</taxon>
        <taxon>Anthemideae</taxon>
        <taxon>Artemisiinae</taxon>
        <taxon>Artemisia</taxon>
    </lineage>
</organism>
<protein>
    <submittedName>
        <fullName evidence="1">FAR1 DNA binding domain, FHY3/FAR1 family</fullName>
    </submittedName>
</protein>
<dbReference type="Proteomes" id="UP000245207">
    <property type="component" value="Unassembled WGS sequence"/>
</dbReference>
<name>A0A2U1Q070_ARTAN</name>
<proteinExistence type="predicted"/>
<evidence type="ECO:0000313" key="1">
    <source>
        <dbReference type="EMBL" id="PWA91342.1"/>
    </source>
</evidence>
<accession>A0A2U1Q070</accession>
<evidence type="ECO:0000313" key="2">
    <source>
        <dbReference type="Proteomes" id="UP000245207"/>
    </source>
</evidence>
<dbReference type="PANTHER" id="PTHR47718:SF17">
    <property type="entry name" value="PROTEIN FAR1-RELATED SEQUENCE 5-LIKE"/>
    <property type="match status" value="1"/>
</dbReference>
<reference evidence="1 2" key="1">
    <citation type="journal article" date="2018" name="Mol. Plant">
        <title>The genome of Artemisia annua provides insight into the evolution of Asteraceae family and artemisinin biosynthesis.</title>
        <authorList>
            <person name="Shen Q."/>
            <person name="Zhang L."/>
            <person name="Liao Z."/>
            <person name="Wang S."/>
            <person name="Yan T."/>
            <person name="Shi P."/>
            <person name="Liu M."/>
            <person name="Fu X."/>
            <person name="Pan Q."/>
            <person name="Wang Y."/>
            <person name="Lv Z."/>
            <person name="Lu X."/>
            <person name="Zhang F."/>
            <person name="Jiang W."/>
            <person name="Ma Y."/>
            <person name="Chen M."/>
            <person name="Hao X."/>
            <person name="Li L."/>
            <person name="Tang Y."/>
            <person name="Lv G."/>
            <person name="Zhou Y."/>
            <person name="Sun X."/>
            <person name="Brodelius P.E."/>
            <person name="Rose J.K.C."/>
            <person name="Tang K."/>
        </authorList>
    </citation>
    <scope>NUCLEOTIDE SEQUENCE [LARGE SCALE GENOMIC DNA]</scope>
    <source>
        <strain evidence="2">cv. Huhao1</strain>
        <tissue evidence="1">Leaf</tissue>
    </source>
</reference>